<feature type="compositionally biased region" description="Basic and acidic residues" evidence="2">
    <location>
        <begin position="48"/>
        <end position="59"/>
    </location>
</feature>
<accession>A0A6P8HPH5</accession>
<evidence type="ECO:0000313" key="3">
    <source>
        <dbReference type="Proteomes" id="UP000515163"/>
    </source>
</evidence>
<feature type="coiled-coil region" evidence="1">
    <location>
        <begin position="365"/>
        <end position="695"/>
    </location>
</feature>
<feature type="region of interest" description="Disordered" evidence="2">
    <location>
        <begin position="1"/>
        <end position="96"/>
    </location>
</feature>
<sequence length="992" mass="112464">MAEGVDSSRVDKENNRGDKRQEGDGFESFIQQTANPGGTNAGALAKLNNHDQMAKDKSAVEAQTTKKAVETEGKDGSLKPASARAGTASQKDLRQQFRQLQNQELIRRILQSTGVIPNNSALSSAGEKQFRTESTDETKEKDSSRIQVTGDSKSTINIKSKEQETLQLENEEGRTQEKAEIDSQGNSKKEERGETKMQSKTSFVCTKCDACKQVQDEKLQKTQRQGDVTNRSEEQISFVSLPKTEKDEEHMRIEEDSLDCVSVNQQDEVKVLNTGKTKVEELSDRLQKHPNQETLDEILKLLQNQALMHPVEGDKEGFEPEHEVITDELQDELEWRQQQQQKFHMMGTTRPNLREKHSRQLSDMKSFYEGEIGKLRDQLDNLRGNLTNLQEAIPVKMLEATNHKLDARCNLMEEIASELKAKSQKLEQNNEELEKTCFDLRQTNESLEMRCLFLQKSLQDFEEKQSEVQNKNMFLESKILHLTQANEMGTKNCKRLEDSNKNYEKACRELELGNQQLEARIKKCKEENLKLTSDVRDLQGSLQAARKRTQELESTATSLQNEKSDWVLKVDAAQKMAKAAQKRYEQERLEKNDQENIAKKLEEQMGVLTLSFENAAKAKEELERNAERDRELLKRLLTEYDALAKENQQLKASVSDVTEKMDISQDEINSLRGTITKLVQRNNNLEESLKDSLSNNVKNTVESFSPSVRKTWESPVPLKADKSKNGSHTSLSSFESIFESKTPTGTPQKGKSSSSPQGIKFEIPWDKQTSTPTRHTPKHKQDQNNLSSPDRQSTATNKSPNNLKIKKSDLVTRFDVVFEDSTSGEEVTRSRTGRTSRAFGESPTSIFVSNSSNNVTDSSSPNILVSNAAEAALNAVRSGKVTSLADWENKNTVSKGKERREKSAEKKKARQIQHGEGITDSSDQKNVVSKLERKFSSLAEEKKRLESTLSRIPVHRVTKRSLEDKAFLEKRLDEVIQDIGSVRMQLRRHHAL</sequence>
<feature type="compositionally biased region" description="Polar residues" evidence="2">
    <location>
        <begin position="739"/>
        <end position="757"/>
    </location>
</feature>
<keyword evidence="3" id="KW-1185">Reference proteome</keyword>
<evidence type="ECO:0000313" key="4">
    <source>
        <dbReference type="RefSeq" id="XP_031558284.1"/>
    </source>
</evidence>
<feature type="compositionally biased region" description="Basic and acidic residues" evidence="2">
    <location>
        <begin position="67"/>
        <end position="77"/>
    </location>
</feature>
<feature type="compositionally biased region" description="Polar residues" evidence="2">
    <location>
        <begin position="113"/>
        <end position="123"/>
    </location>
</feature>
<feature type="region of interest" description="Disordered" evidence="2">
    <location>
        <begin position="113"/>
        <end position="199"/>
    </location>
</feature>
<feature type="region of interest" description="Disordered" evidence="2">
    <location>
        <begin position="739"/>
        <end position="804"/>
    </location>
</feature>
<dbReference type="PANTHER" id="PTHR14926:SF1">
    <property type="entry name" value="M-PHASE PHOSPHOPROTEIN 9"/>
    <property type="match status" value="1"/>
</dbReference>
<dbReference type="GO" id="GO:0005814">
    <property type="term" value="C:centriole"/>
    <property type="evidence" value="ECO:0007669"/>
    <property type="project" value="TreeGrafter"/>
</dbReference>
<keyword evidence="1" id="KW-0175">Coiled coil</keyword>
<dbReference type="InParanoid" id="A0A6P8HPH5"/>
<dbReference type="Gene3D" id="1.20.5.1000">
    <property type="entry name" value="arf6 gtpase in complex with a specific effector, jip4"/>
    <property type="match status" value="1"/>
</dbReference>
<feature type="compositionally biased region" description="Polar residues" evidence="2">
    <location>
        <begin position="145"/>
        <end position="158"/>
    </location>
</feature>
<dbReference type="PANTHER" id="PTHR14926">
    <property type="entry name" value="M-PHASE PHOSPHOPROTEIN 9"/>
    <property type="match status" value="1"/>
</dbReference>
<proteinExistence type="predicted"/>
<dbReference type="InterPro" id="IPR026636">
    <property type="entry name" value="MPHOSPH9"/>
</dbReference>
<protein>
    <submittedName>
        <fullName evidence="4">M-phase phosphoprotein 9-like</fullName>
    </submittedName>
</protein>
<evidence type="ECO:0000256" key="1">
    <source>
        <dbReference type="SAM" id="Coils"/>
    </source>
</evidence>
<feature type="compositionally biased region" description="Basic and acidic residues" evidence="2">
    <location>
        <begin position="171"/>
        <end position="197"/>
    </location>
</feature>
<dbReference type="GeneID" id="116294764"/>
<dbReference type="RefSeq" id="XP_031558284.1">
    <property type="nucleotide sequence ID" value="XM_031702424.1"/>
</dbReference>
<feature type="compositionally biased region" description="Basic and acidic residues" evidence="2">
    <location>
        <begin position="1"/>
        <end position="23"/>
    </location>
</feature>
<dbReference type="Proteomes" id="UP000515163">
    <property type="component" value="Unplaced"/>
</dbReference>
<organism evidence="3 4">
    <name type="scientific">Actinia tenebrosa</name>
    <name type="common">Australian red waratah sea anemone</name>
    <dbReference type="NCBI Taxonomy" id="6105"/>
    <lineage>
        <taxon>Eukaryota</taxon>
        <taxon>Metazoa</taxon>
        <taxon>Cnidaria</taxon>
        <taxon>Anthozoa</taxon>
        <taxon>Hexacorallia</taxon>
        <taxon>Actiniaria</taxon>
        <taxon>Actiniidae</taxon>
        <taxon>Actinia</taxon>
    </lineage>
</organism>
<dbReference type="SUPFAM" id="SSF57997">
    <property type="entry name" value="Tropomyosin"/>
    <property type="match status" value="1"/>
</dbReference>
<feature type="compositionally biased region" description="Basic and acidic residues" evidence="2">
    <location>
        <begin position="128"/>
        <end position="144"/>
    </location>
</feature>
<evidence type="ECO:0000256" key="2">
    <source>
        <dbReference type="SAM" id="MobiDB-lite"/>
    </source>
</evidence>
<dbReference type="OrthoDB" id="5967324at2759"/>
<reference evidence="4" key="1">
    <citation type="submission" date="2025-08" db="UniProtKB">
        <authorList>
            <consortium name="RefSeq"/>
        </authorList>
    </citation>
    <scope>IDENTIFICATION</scope>
    <source>
        <tissue evidence="4">Tentacle</tissue>
    </source>
</reference>
<name>A0A6P8HPH5_ACTTE</name>
<feature type="compositionally biased region" description="Polar residues" evidence="2">
    <location>
        <begin position="783"/>
        <end position="802"/>
    </location>
</feature>
<feature type="region of interest" description="Disordered" evidence="2">
    <location>
        <begin position="820"/>
        <end position="842"/>
    </location>
</feature>
<dbReference type="AlphaFoldDB" id="A0A6P8HPH5"/>
<dbReference type="KEGG" id="aten:116294764"/>
<feature type="region of interest" description="Disordered" evidence="2">
    <location>
        <begin position="892"/>
        <end position="925"/>
    </location>
</feature>
<gene>
    <name evidence="4" type="primary">LOC116294764</name>
</gene>
<feature type="compositionally biased region" description="Basic and acidic residues" evidence="2">
    <location>
        <begin position="895"/>
        <end position="906"/>
    </location>
</feature>
<feature type="compositionally biased region" description="Polar residues" evidence="2">
    <location>
        <begin position="29"/>
        <end position="38"/>
    </location>
</feature>